<dbReference type="Gene3D" id="3.10.10.10">
    <property type="entry name" value="HIV Type 1 Reverse Transcriptase, subunit A, domain 1"/>
    <property type="match status" value="1"/>
</dbReference>
<evidence type="ECO:0000313" key="3">
    <source>
        <dbReference type="EMBL" id="KAF4694525.1"/>
    </source>
</evidence>
<dbReference type="PROSITE" id="PS00141">
    <property type="entry name" value="ASP_PROTEASE"/>
    <property type="match status" value="1"/>
</dbReference>
<dbReference type="InterPro" id="IPR000477">
    <property type="entry name" value="RT_dom"/>
</dbReference>
<feature type="compositionally biased region" description="Low complexity" evidence="1">
    <location>
        <begin position="384"/>
        <end position="394"/>
    </location>
</feature>
<dbReference type="EMBL" id="JABANP010000031">
    <property type="protein sequence ID" value="KAF4694525.1"/>
    <property type="molecule type" value="Genomic_DNA"/>
</dbReference>
<organism evidence="3 4">
    <name type="scientific">Perkinsus olseni</name>
    <name type="common">Perkinsus atlanticus</name>
    <dbReference type="NCBI Taxonomy" id="32597"/>
    <lineage>
        <taxon>Eukaryota</taxon>
        <taxon>Sar</taxon>
        <taxon>Alveolata</taxon>
        <taxon>Perkinsozoa</taxon>
        <taxon>Perkinsea</taxon>
        <taxon>Perkinsida</taxon>
        <taxon>Perkinsidae</taxon>
        <taxon>Perkinsus</taxon>
    </lineage>
</organism>
<dbReference type="GO" id="GO:0004190">
    <property type="term" value="F:aspartic-type endopeptidase activity"/>
    <property type="evidence" value="ECO:0007669"/>
    <property type="project" value="InterPro"/>
</dbReference>
<name>A0A7J6PEG4_PEROL</name>
<dbReference type="Pfam" id="PF00078">
    <property type="entry name" value="RVT_1"/>
    <property type="match status" value="1"/>
</dbReference>
<dbReference type="GO" id="GO:0006508">
    <property type="term" value="P:proteolysis"/>
    <property type="evidence" value="ECO:0007669"/>
    <property type="project" value="InterPro"/>
</dbReference>
<dbReference type="OrthoDB" id="9113925at2759"/>
<dbReference type="InterPro" id="IPR043128">
    <property type="entry name" value="Rev_trsase/Diguanyl_cyclase"/>
</dbReference>
<sequence>MYCLFVDICFRSTRNPLTFSIFKYGVSDFHAISTDVDFSTAPVFPDPSFVDEQVRLFDELSGAVLQGRSVNAKYSAWKGALAAVPSTFTGTPELVGAAELCRAYFTGLVYVGLVQGGHTSWVTPLSAALAVGASKKVLRSARIAGAGREGTYYAEAMSALREGQRAPGEGQHVADRALAARDHVTGAKNDIDVMKIPVEHEKFAGPTPELPYVGFKSDLQAACLFYGFSGRRAVIFIFRHLARSLRWEMVAALQTNEPTLDMVWEYLDQRYGMLETPQSAATRWEKVHQRADESVLDYYARVRAEADMFRKTAGAVITEELVGAKFLNGLKEVLRSGLDISYAHRLTFMKVEEVRDAAVYVEDRVAKSARNGPVRGGKDDKRAGTPAGTGPKAAGEARSLPGGDSGAAGCEYCLKNGYAKDAIKHSEKNCWKNPANADRVPKWYKDKFLKSSPQSAAPSTGTSKENPKSFAVSARSLKAFRARCWGSPSKAAGSGENCFTGHTLAVVVDTGADFTLMDLSVANALGLSMSAYDPPRPVTSAAQGGTLVVVGEADVLLSVKGLDGKDSWLKIRVRVCRNMVKDICGSAILLGMETMHRMRATISLGEDIFHCGELESAWHLHPFESGAVLGQAYQIAGPCGPTVVSEEVIRDRMGGWTWPEVTMELKPNAVRPKPRRPYRCGPVEQQAMELMVDKLIRAGVVESVTQAQVDEGSMWVVSAFVVPKPGARTPGAEELNEESVSRFFRLVVDERAVNEATSPLPSPWRTYLSTIPALLSQLPSEGPVYYGSLDVKDAYFCLPLASSCRDMFAFNYYGADGSIKLGRFVKMAMGWVASAAWWSYGLHQLLSHSLKEALEAGQILCYVDDILVWARTEEECRRLMKAVSLVLELAGAETPAHKRRGPSLEIDFVGMRLCQGYYTVAERSIQDLRQALNSRPTNLRGLRSKIGLAQFCRSLWSPDIPRGVGAANTLSHRLARFTDVIGQLSAKGAKANAKLEWDADMELDWQGLVTSMGAGVTHFHRAEDADGSLQFIIMVDSSSYAGAATLFRTSRPDTLGVLAEGGLNAAWVGEHGALLAVWTHKWYHHERRYDIADRELYAACYALREWRHVLLTSLMMAKHEDGGTGSIGRVVLLTDSTSALGKLVHRLDITKFVPDARQAKRWLSWLSWVNEYETTDITFLHLGGSQNQLADLLSRLVDNGRRYMPEGKEVPVALLATSSAVGEREPAGPSEEILKVFSSEGFLRSVAALQKKDDATLVHGWSLKKWHSYFDDARDSPPDHLLAKEALKLGLLVRRDGVVKVYGDVDLDDSAN</sequence>
<evidence type="ECO:0000313" key="4">
    <source>
        <dbReference type="Proteomes" id="UP000541610"/>
    </source>
</evidence>
<dbReference type="InterPro" id="IPR051320">
    <property type="entry name" value="Viral_Replic_Matur_Polypro"/>
</dbReference>
<feature type="domain" description="Reverse transcriptase" evidence="2">
    <location>
        <begin position="703"/>
        <end position="913"/>
    </location>
</feature>
<dbReference type="PANTHER" id="PTHR33064:SF37">
    <property type="entry name" value="RIBONUCLEASE H"/>
    <property type="match status" value="1"/>
</dbReference>
<proteinExistence type="predicted"/>
<gene>
    <name evidence="3" type="ORF">FOZ60_007760</name>
</gene>
<feature type="region of interest" description="Disordered" evidence="1">
    <location>
        <begin position="370"/>
        <end position="402"/>
    </location>
</feature>
<dbReference type="CDD" id="cd00303">
    <property type="entry name" value="retropepsin_like"/>
    <property type="match status" value="1"/>
</dbReference>
<dbReference type="SUPFAM" id="SSF56672">
    <property type="entry name" value="DNA/RNA polymerases"/>
    <property type="match status" value="1"/>
</dbReference>
<dbReference type="PANTHER" id="PTHR33064">
    <property type="entry name" value="POL PROTEIN"/>
    <property type="match status" value="1"/>
</dbReference>
<dbReference type="InterPro" id="IPR021109">
    <property type="entry name" value="Peptidase_aspartic_dom_sf"/>
</dbReference>
<protein>
    <recommendedName>
        <fullName evidence="2">Reverse transcriptase domain-containing protein</fullName>
    </recommendedName>
</protein>
<dbReference type="SUPFAM" id="SSF50630">
    <property type="entry name" value="Acid proteases"/>
    <property type="match status" value="1"/>
</dbReference>
<reference evidence="3 4" key="1">
    <citation type="submission" date="2020-04" db="EMBL/GenBank/DDBJ databases">
        <title>Perkinsus olseni comparative genomics.</title>
        <authorList>
            <person name="Bogema D.R."/>
        </authorList>
    </citation>
    <scope>NUCLEOTIDE SEQUENCE [LARGE SCALE GENOMIC DNA]</scope>
    <source>
        <strain evidence="3">00978-12</strain>
    </source>
</reference>
<comment type="caution">
    <text evidence="3">The sequence shown here is derived from an EMBL/GenBank/DDBJ whole genome shotgun (WGS) entry which is preliminary data.</text>
</comment>
<dbReference type="InterPro" id="IPR001969">
    <property type="entry name" value="Aspartic_peptidase_AS"/>
</dbReference>
<accession>A0A7J6PEG4</accession>
<evidence type="ECO:0000259" key="2">
    <source>
        <dbReference type="PROSITE" id="PS50878"/>
    </source>
</evidence>
<dbReference type="Gene3D" id="3.30.70.270">
    <property type="match status" value="1"/>
</dbReference>
<dbReference type="InterPro" id="IPR043502">
    <property type="entry name" value="DNA/RNA_pol_sf"/>
</dbReference>
<dbReference type="Proteomes" id="UP000541610">
    <property type="component" value="Unassembled WGS sequence"/>
</dbReference>
<evidence type="ECO:0000256" key="1">
    <source>
        <dbReference type="SAM" id="MobiDB-lite"/>
    </source>
</evidence>
<dbReference type="Gene3D" id="2.40.70.10">
    <property type="entry name" value="Acid Proteases"/>
    <property type="match status" value="1"/>
</dbReference>
<dbReference type="PROSITE" id="PS50878">
    <property type="entry name" value="RT_POL"/>
    <property type="match status" value="1"/>
</dbReference>